<proteinExistence type="predicted"/>
<accession>A0A6B0GK01</accession>
<reference evidence="2 3" key="1">
    <citation type="submission" date="2019-12" db="EMBL/GenBank/DDBJ databases">
        <title>Halocatena pleomorpha gen. nov. sp. nov., an extremely halophilic archaeon of family Halobacteriaceae isolated from saltpan soil.</title>
        <authorList>
            <person name="Pal Y."/>
            <person name="Verma A."/>
            <person name="Krishnamurthi S."/>
            <person name="Kumar P."/>
        </authorList>
    </citation>
    <scope>NUCLEOTIDE SEQUENCE [LARGE SCALE GENOMIC DNA]</scope>
    <source>
        <strain evidence="2 3">JCM 16495</strain>
    </source>
</reference>
<feature type="region of interest" description="Disordered" evidence="1">
    <location>
        <begin position="1"/>
        <end position="24"/>
    </location>
</feature>
<dbReference type="EMBL" id="WSZK01000018">
    <property type="protein sequence ID" value="MWG35246.1"/>
    <property type="molecule type" value="Genomic_DNA"/>
</dbReference>
<gene>
    <name evidence="2" type="ORF">GQS65_12240</name>
</gene>
<sequence length="106" mass="11720">MSPQDPPNADRPLPDCPIVRPRRGGDSVVIDKSVVEAALDESEHGLVPDVQEYRASDDLLDALADAFDHVTPAMSHDIAADRRAAADAIRWLHDRTVPVYVVRRTR</sequence>
<comment type="caution">
    <text evidence="2">The sequence shown here is derived from an EMBL/GenBank/DDBJ whole genome shotgun (WGS) entry which is preliminary data.</text>
</comment>
<keyword evidence="3" id="KW-1185">Reference proteome</keyword>
<protein>
    <submittedName>
        <fullName evidence="2">Uncharacterized protein</fullName>
    </submittedName>
</protein>
<dbReference type="Proteomes" id="UP000451471">
    <property type="component" value="Unassembled WGS sequence"/>
</dbReference>
<organism evidence="2 3">
    <name type="scientific">Halomarina oriensis</name>
    <dbReference type="NCBI Taxonomy" id="671145"/>
    <lineage>
        <taxon>Archaea</taxon>
        <taxon>Methanobacteriati</taxon>
        <taxon>Methanobacteriota</taxon>
        <taxon>Stenosarchaea group</taxon>
        <taxon>Halobacteria</taxon>
        <taxon>Halobacteriales</taxon>
        <taxon>Natronomonadaceae</taxon>
        <taxon>Halomarina</taxon>
    </lineage>
</organism>
<name>A0A6B0GK01_9EURY</name>
<evidence type="ECO:0000313" key="3">
    <source>
        <dbReference type="Proteomes" id="UP000451471"/>
    </source>
</evidence>
<evidence type="ECO:0000256" key="1">
    <source>
        <dbReference type="SAM" id="MobiDB-lite"/>
    </source>
</evidence>
<dbReference type="AlphaFoldDB" id="A0A6B0GK01"/>
<evidence type="ECO:0000313" key="2">
    <source>
        <dbReference type="EMBL" id="MWG35246.1"/>
    </source>
</evidence>
<dbReference type="RefSeq" id="WP_158204927.1">
    <property type="nucleotide sequence ID" value="NZ_WSZK01000018.1"/>
</dbReference>